<evidence type="ECO:0000259" key="1">
    <source>
        <dbReference type="PROSITE" id="PS51186"/>
    </source>
</evidence>
<dbReference type="RefSeq" id="WP_041055541.1">
    <property type="nucleotide sequence ID" value="NZ_JXRR01000008.1"/>
</dbReference>
<dbReference type="EMBL" id="JXRR01000008">
    <property type="protein sequence ID" value="KIL51138.1"/>
    <property type="molecule type" value="Genomic_DNA"/>
</dbReference>
<evidence type="ECO:0000313" key="2">
    <source>
        <dbReference type="EMBL" id="KIL51138.1"/>
    </source>
</evidence>
<accession>A0A0C2W544</accession>
<dbReference type="AlphaFoldDB" id="A0A0C2W544"/>
<dbReference type="Proteomes" id="UP000031972">
    <property type="component" value="Unassembled WGS sequence"/>
</dbReference>
<dbReference type="GO" id="GO:0016747">
    <property type="term" value="F:acyltransferase activity, transferring groups other than amino-acyl groups"/>
    <property type="evidence" value="ECO:0007669"/>
    <property type="project" value="InterPro"/>
</dbReference>
<dbReference type="InterPro" id="IPR000182">
    <property type="entry name" value="GNAT_dom"/>
</dbReference>
<dbReference type="InterPro" id="IPR016181">
    <property type="entry name" value="Acyl_CoA_acyltransferase"/>
</dbReference>
<protein>
    <recommendedName>
        <fullName evidence="1">N-acetyltransferase domain-containing protein</fullName>
    </recommendedName>
</protein>
<gene>
    <name evidence="2" type="ORF">KR50_10190</name>
</gene>
<sequence>MTAGKEKIIIRTGTLEDAQPSFVLQRAVVSEMDYLVTVPQELSADPDRHIQWIQKIMNHDRETFIVAEVNGELAGWIIFQSPDRKRLAHTGSLGMMVDPAHRGKGIGRLLINDLLKWAESNDEIMKVSLSVFSDNHRAISLYKSAGFKEEGRKVNEIQRNENEYIDDVLLYKMVW</sequence>
<organism evidence="2 3">
    <name type="scientific">Jeotgalibacillus campisalis</name>
    <dbReference type="NCBI Taxonomy" id="220754"/>
    <lineage>
        <taxon>Bacteria</taxon>
        <taxon>Bacillati</taxon>
        <taxon>Bacillota</taxon>
        <taxon>Bacilli</taxon>
        <taxon>Bacillales</taxon>
        <taxon>Caryophanaceae</taxon>
        <taxon>Jeotgalibacillus</taxon>
    </lineage>
</organism>
<dbReference type="PROSITE" id="PS51186">
    <property type="entry name" value="GNAT"/>
    <property type="match status" value="1"/>
</dbReference>
<evidence type="ECO:0000313" key="3">
    <source>
        <dbReference type="Proteomes" id="UP000031972"/>
    </source>
</evidence>
<dbReference type="PATRIC" id="fig|220754.4.peg.1038"/>
<dbReference type="Gene3D" id="3.40.630.30">
    <property type="match status" value="1"/>
</dbReference>
<proteinExistence type="predicted"/>
<feature type="domain" description="N-acetyltransferase" evidence="1">
    <location>
        <begin position="8"/>
        <end position="175"/>
    </location>
</feature>
<reference evidence="2 3" key="1">
    <citation type="submission" date="2015-01" db="EMBL/GenBank/DDBJ databases">
        <title>Jeotgalibacillus campisalis genome sequencing.</title>
        <authorList>
            <person name="Goh K.M."/>
            <person name="Chan K.-G."/>
            <person name="Yaakop A.S."/>
            <person name="Ee R."/>
            <person name="Gan H.M."/>
            <person name="Chan C.S."/>
        </authorList>
    </citation>
    <scope>NUCLEOTIDE SEQUENCE [LARGE SCALE GENOMIC DNA]</scope>
    <source>
        <strain evidence="2 3">SF-57</strain>
    </source>
</reference>
<dbReference type="OrthoDB" id="9802340at2"/>
<dbReference type="Pfam" id="PF00583">
    <property type="entry name" value="Acetyltransf_1"/>
    <property type="match status" value="1"/>
</dbReference>
<comment type="caution">
    <text evidence="2">The sequence shown here is derived from an EMBL/GenBank/DDBJ whole genome shotgun (WGS) entry which is preliminary data.</text>
</comment>
<dbReference type="PANTHER" id="PTHR43415:SF3">
    <property type="entry name" value="GNAT-FAMILY ACETYLTRANSFERASE"/>
    <property type="match status" value="1"/>
</dbReference>
<dbReference type="CDD" id="cd04301">
    <property type="entry name" value="NAT_SF"/>
    <property type="match status" value="1"/>
</dbReference>
<name>A0A0C2W544_9BACL</name>
<dbReference type="PANTHER" id="PTHR43415">
    <property type="entry name" value="SPERMIDINE N(1)-ACETYLTRANSFERASE"/>
    <property type="match status" value="1"/>
</dbReference>
<dbReference type="SUPFAM" id="SSF55729">
    <property type="entry name" value="Acyl-CoA N-acyltransferases (Nat)"/>
    <property type="match status" value="1"/>
</dbReference>
<keyword evidence="3" id="KW-1185">Reference proteome</keyword>